<gene>
    <name evidence="2" type="ORF">QQF64_034247</name>
</gene>
<dbReference type="InterPro" id="IPR036397">
    <property type="entry name" value="RNaseH_sf"/>
</dbReference>
<feature type="compositionally biased region" description="Polar residues" evidence="1">
    <location>
        <begin position="66"/>
        <end position="76"/>
    </location>
</feature>
<accession>A0ABR3MW73</accession>
<dbReference type="SUPFAM" id="SSF53098">
    <property type="entry name" value="Ribonuclease H-like"/>
    <property type="match status" value="1"/>
</dbReference>
<dbReference type="InterPro" id="IPR050951">
    <property type="entry name" value="Retrovirus_Pol_polyprotein"/>
</dbReference>
<keyword evidence="3" id="KW-1185">Reference proteome</keyword>
<protein>
    <recommendedName>
        <fullName evidence="4">Integrase catalytic domain-containing protein</fullName>
    </recommendedName>
</protein>
<dbReference type="EMBL" id="JAYMGO010000009">
    <property type="protein sequence ID" value="KAL1268884.1"/>
    <property type="molecule type" value="Genomic_DNA"/>
</dbReference>
<feature type="region of interest" description="Disordered" evidence="1">
    <location>
        <begin position="57"/>
        <end position="76"/>
    </location>
</feature>
<proteinExistence type="predicted"/>
<evidence type="ECO:0008006" key="4">
    <source>
        <dbReference type="Google" id="ProtNLM"/>
    </source>
</evidence>
<dbReference type="InterPro" id="IPR012337">
    <property type="entry name" value="RNaseH-like_sf"/>
</dbReference>
<dbReference type="Proteomes" id="UP001558613">
    <property type="component" value="Unassembled WGS sequence"/>
</dbReference>
<evidence type="ECO:0000313" key="2">
    <source>
        <dbReference type="EMBL" id="KAL1268884.1"/>
    </source>
</evidence>
<dbReference type="PANTHER" id="PTHR37984">
    <property type="entry name" value="PROTEIN CBG26694"/>
    <property type="match status" value="1"/>
</dbReference>
<sequence>MPDTLSRSYPDTSPLTMLSQIKSEDSSTTFSSLSIEWSDIAKTQQEDPEIEELITKAKASIDPDPTQDQSSHSKQWSVIQKLATTGHPQTNLTERVNRTLKTMIASYVRDHHWDGWVAEFCFAINTAWQEKTGFTPAEVMLG</sequence>
<dbReference type="Gene3D" id="3.30.420.10">
    <property type="entry name" value="Ribonuclease H-like superfamily/Ribonuclease H"/>
    <property type="match status" value="1"/>
</dbReference>
<feature type="region of interest" description="Disordered" evidence="1">
    <location>
        <begin position="1"/>
        <end position="20"/>
    </location>
</feature>
<name>A0ABR3MW73_9TELE</name>
<dbReference type="PANTHER" id="PTHR37984:SF15">
    <property type="entry name" value="INTEGRASE CATALYTIC DOMAIN-CONTAINING PROTEIN"/>
    <property type="match status" value="1"/>
</dbReference>
<evidence type="ECO:0000313" key="3">
    <source>
        <dbReference type="Proteomes" id="UP001558613"/>
    </source>
</evidence>
<comment type="caution">
    <text evidence="2">The sequence shown here is derived from an EMBL/GenBank/DDBJ whole genome shotgun (WGS) entry which is preliminary data.</text>
</comment>
<organism evidence="2 3">
    <name type="scientific">Cirrhinus molitorella</name>
    <name type="common">mud carp</name>
    <dbReference type="NCBI Taxonomy" id="172907"/>
    <lineage>
        <taxon>Eukaryota</taxon>
        <taxon>Metazoa</taxon>
        <taxon>Chordata</taxon>
        <taxon>Craniata</taxon>
        <taxon>Vertebrata</taxon>
        <taxon>Euteleostomi</taxon>
        <taxon>Actinopterygii</taxon>
        <taxon>Neopterygii</taxon>
        <taxon>Teleostei</taxon>
        <taxon>Ostariophysi</taxon>
        <taxon>Cypriniformes</taxon>
        <taxon>Cyprinidae</taxon>
        <taxon>Labeoninae</taxon>
        <taxon>Labeonini</taxon>
        <taxon>Cirrhinus</taxon>
    </lineage>
</organism>
<reference evidence="2 3" key="1">
    <citation type="submission" date="2023-09" db="EMBL/GenBank/DDBJ databases">
        <authorList>
            <person name="Wang M."/>
        </authorList>
    </citation>
    <scope>NUCLEOTIDE SEQUENCE [LARGE SCALE GENOMIC DNA]</scope>
    <source>
        <strain evidence="2">GT-2023</strain>
        <tissue evidence="2">Liver</tissue>
    </source>
</reference>
<evidence type="ECO:0000256" key="1">
    <source>
        <dbReference type="SAM" id="MobiDB-lite"/>
    </source>
</evidence>